<keyword evidence="1" id="KW-1133">Transmembrane helix</keyword>
<proteinExistence type="predicted"/>
<evidence type="ECO:0008006" key="4">
    <source>
        <dbReference type="Google" id="ProtNLM"/>
    </source>
</evidence>
<protein>
    <recommendedName>
        <fullName evidence="4">Prepilin type IV endopeptidase peptidase domain-containing protein</fullName>
    </recommendedName>
</protein>
<sequence>MVSRYISLTIYLFIVFIHFIYIGAILFDNADSYYLIAAIVSMVLLMTIFHYKVPLKHNADLYEDFYLILFVVLGAFAAKYIQVIANFNSVLAVSLIGLLSSYIPNLNKQNNSLKDIPPAIYCGAFIAMSNDVVAFNWVFICIASAVSGILLIVSKSVFKGVGGKLGTIAFAGVVCTSFLFLLIYN</sequence>
<keyword evidence="1" id="KW-0812">Transmembrane</keyword>
<organism evidence="2 3">
    <name type="scientific">Galbibacter pacificus</name>
    <dbReference type="NCBI Taxonomy" id="2996052"/>
    <lineage>
        <taxon>Bacteria</taxon>
        <taxon>Pseudomonadati</taxon>
        <taxon>Bacteroidota</taxon>
        <taxon>Flavobacteriia</taxon>
        <taxon>Flavobacteriales</taxon>
        <taxon>Flavobacteriaceae</taxon>
        <taxon>Galbibacter</taxon>
    </lineage>
</organism>
<gene>
    <name evidence="2" type="ORF">OSR52_12965</name>
</gene>
<evidence type="ECO:0000313" key="2">
    <source>
        <dbReference type="EMBL" id="MDG3586780.1"/>
    </source>
</evidence>
<dbReference type="Proteomes" id="UP001153642">
    <property type="component" value="Unassembled WGS sequence"/>
</dbReference>
<evidence type="ECO:0000313" key="3">
    <source>
        <dbReference type="Proteomes" id="UP001153642"/>
    </source>
</evidence>
<reference evidence="2" key="1">
    <citation type="submission" date="2022-11" db="EMBL/GenBank/DDBJ databases">
        <title>High-quality draft genome sequence of Galbibacter sp. strain CMA-7.</title>
        <authorList>
            <person name="Wei L."/>
            <person name="Dong C."/>
            <person name="Shao Z."/>
        </authorList>
    </citation>
    <scope>NUCLEOTIDE SEQUENCE</scope>
    <source>
        <strain evidence="2">CMA-7</strain>
    </source>
</reference>
<feature type="transmembrane region" description="Helical" evidence="1">
    <location>
        <begin position="134"/>
        <end position="153"/>
    </location>
</feature>
<accession>A0ABT6FU56</accession>
<keyword evidence="1" id="KW-0472">Membrane</keyword>
<name>A0ABT6FU56_9FLAO</name>
<evidence type="ECO:0000256" key="1">
    <source>
        <dbReference type="SAM" id="Phobius"/>
    </source>
</evidence>
<dbReference type="EMBL" id="JAPMUA010000004">
    <property type="protein sequence ID" value="MDG3586780.1"/>
    <property type="molecule type" value="Genomic_DNA"/>
</dbReference>
<feature type="transmembrane region" description="Helical" evidence="1">
    <location>
        <begin position="33"/>
        <end position="53"/>
    </location>
</feature>
<feature type="transmembrane region" description="Helical" evidence="1">
    <location>
        <begin position="65"/>
        <end position="85"/>
    </location>
</feature>
<feature type="transmembrane region" description="Helical" evidence="1">
    <location>
        <begin position="165"/>
        <end position="184"/>
    </location>
</feature>
<feature type="transmembrane region" description="Helical" evidence="1">
    <location>
        <begin position="5"/>
        <end position="27"/>
    </location>
</feature>
<comment type="caution">
    <text evidence="2">The sequence shown here is derived from an EMBL/GenBank/DDBJ whole genome shotgun (WGS) entry which is preliminary data.</text>
</comment>
<keyword evidence="3" id="KW-1185">Reference proteome</keyword>